<proteinExistence type="inferred from homology"/>
<dbReference type="InterPro" id="IPR001207">
    <property type="entry name" value="Transposase_mutator"/>
</dbReference>
<dbReference type="EMBL" id="JAAABJ010000004">
    <property type="protein sequence ID" value="NAW49860.1"/>
    <property type="molecule type" value="Genomic_DNA"/>
</dbReference>
<comment type="function">
    <text evidence="1 6">Required for the transposition of the insertion element.</text>
</comment>
<keyword evidence="8" id="KW-1185">Reference proteome</keyword>
<evidence type="ECO:0000256" key="5">
    <source>
        <dbReference type="ARBA" id="ARBA00023172"/>
    </source>
</evidence>
<protein>
    <recommendedName>
        <fullName evidence="6">Mutator family transposase</fullName>
    </recommendedName>
</protein>
<dbReference type="PANTHER" id="PTHR33217">
    <property type="entry name" value="TRANSPOSASE FOR INSERTION SEQUENCE ELEMENT IS1081"/>
    <property type="match status" value="1"/>
</dbReference>
<evidence type="ECO:0000256" key="4">
    <source>
        <dbReference type="ARBA" id="ARBA00023125"/>
    </source>
</evidence>
<gene>
    <name evidence="7" type="ORF">GNY06_00020</name>
</gene>
<dbReference type="Proteomes" id="UP000553459">
    <property type="component" value="Unassembled WGS sequence"/>
</dbReference>
<sequence>AMEISPAEISRLTGSVLPAVRERRNRTLETVYPFGGREFMLFRVRVNGVVETRAIYNILGVDIARKKYVIGLYSSENQGAKFWLGVLTDLKKRGVEDIMIACIDGLKGFPE</sequence>
<feature type="non-terminal residue" evidence="7">
    <location>
        <position position="1"/>
    </location>
</feature>
<keyword evidence="6" id="KW-0814">Transposable element</keyword>
<evidence type="ECO:0000256" key="2">
    <source>
        <dbReference type="ARBA" id="ARBA00010961"/>
    </source>
</evidence>
<dbReference type="Pfam" id="PF00872">
    <property type="entry name" value="Transposase_mut"/>
    <property type="match status" value="1"/>
</dbReference>
<evidence type="ECO:0000256" key="6">
    <source>
        <dbReference type="RuleBase" id="RU365089"/>
    </source>
</evidence>
<dbReference type="PANTHER" id="PTHR33217:SF8">
    <property type="entry name" value="MUTATOR FAMILY TRANSPOSASE"/>
    <property type="match status" value="1"/>
</dbReference>
<evidence type="ECO:0000313" key="7">
    <source>
        <dbReference type="EMBL" id="NAW49860.1"/>
    </source>
</evidence>
<keyword evidence="3 6" id="KW-0815">Transposition</keyword>
<dbReference type="GO" id="GO:0006313">
    <property type="term" value="P:DNA transposition"/>
    <property type="evidence" value="ECO:0007669"/>
    <property type="project" value="UniProtKB-UniRule"/>
</dbReference>
<dbReference type="GO" id="GO:0004803">
    <property type="term" value="F:transposase activity"/>
    <property type="evidence" value="ECO:0007669"/>
    <property type="project" value="UniProtKB-UniRule"/>
</dbReference>
<dbReference type="RefSeq" id="WP_176589908.1">
    <property type="nucleotide sequence ID" value="NZ_JAAABJ010000004.1"/>
</dbReference>
<reference evidence="7 8" key="1">
    <citation type="submission" date="2019-11" db="EMBL/GenBank/DDBJ databases">
        <title>Characterization of Elizabethkingia argenteiflava sp. nov., isolated from inner surface of Soybean Pods.</title>
        <authorList>
            <person name="Mo S."/>
        </authorList>
    </citation>
    <scope>NUCLEOTIDE SEQUENCE [LARGE SCALE GENOMIC DNA]</scope>
    <source>
        <strain evidence="7 8">YB22</strain>
    </source>
</reference>
<keyword evidence="4 6" id="KW-0238">DNA-binding</keyword>
<evidence type="ECO:0000313" key="8">
    <source>
        <dbReference type="Proteomes" id="UP000553459"/>
    </source>
</evidence>
<keyword evidence="5 6" id="KW-0233">DNA recombination</keyword>
<accession>A0A845PUS6</accession>
<evidence type="ECO:0000256" key="1">
    <source>
        <dbReference type="ARBA" id="ARBA00002190"/>
    </source>
</evidence>
<comment type="similarity">
    <text evidence="2 6">Belongs to the transposase mutator family.</text>
</comment>
<name>A0A845PUS6_9FLAO</name>
<organism evidence="7 8">
    <name type="scientific">Elizabethkingia argenteiflava</name>
    <dbReference type="NCBI Taxonomy" id="2681556"/>
    <lineage>
        <taxon>Bacteria</taxon>
        <taxon>Pseudomonadati</taxon>
        <taxon>Bacteroidota</taxon>
        <taxon>Flavobacteriia</taxon>
        <taxon>Flavobacteriales</taxon>
        <taxon>Weeksellaceae</taxon>
        <taxon>Elizabethkingia</taxon>
    </lineage>
</organism>
<feature type="non-terminal residue" evidence="7">
    <location>
        <position position="111"/>
    </location>
</feature>
<dbReference type="GO" id="GO:0003677">
    <property type="term" value="F:DNA binding"/>
    <property type="evidence" value="ECO:0007669"/>
    <property type="project" value="UniProtKB-UniRule"/>
</dbReference>
<dbReference type="AlphaFoldDB" id="A0A845PUS6"/>
<evidence type="ECO:0000256" key="3">
    <source>
        <dbReference type="ARBA" id="ARBA00022578"/>
    </source>
</evidence>
<comment type="caution">
    <text evidence="7">The sequence shown here is derived from an EMBL/GenBank/DDBJ whole genome shotgun (WGS) entry which is preliminary data.</text>
</comment>